<sequence length="208" mass="22100">MKDTDLAALLCSKLCHDLVSPVGALSNGVELLSEDGQDASMVEQVVPLLESSAQQTANRLHFFRLAFGAGAAFGARIDAREVQATLDRLFAGSKVDLVWQLDWATIEKDQAKILLNLAIIAGEGLLRGGRLTIRGREAAASLTIEAEGARVLIAPASRAAIERGQAPSLEDARAAPAYLARRIADEIGARLDMVEPADGRIAFTVTVL</sequence>
<dbReference type="GO" id="GO:0016740">
    <property type="term" value="F:transferase activity"/>
    <property type="evidence" value="ECO:0007669"/>
    <property type="project" value="UniProtKB-KW"/>
</dbReference>
<evidence type="ECO:0000313" key="3">
    <source>
        <dbReference type="Proteomes" id="UP000295399"/>
    </source>
</evidence>
<dbReference type="Gene3D" id="3.30.565.10">
    <property type="entry name" value="Histidine kinase-like ATPase, C-terminal domain"/>
    <property type="match status" value="1"/>
</dbReference>
<dbReference type="Gene3D" id="1.10.287.130">
    <property type="match status" value="1"/>
</dbReference>
<keyword evidence="3" id="KW-1185">Reference proteome</keyword>
<evidence type="ECO:0000259" key="1">
    <source>
        <dbReference type="Pfam" id="PF10090"/>
    </source>
</evidence>
<organism evidence="2 3">
    <name type="scientific">Rhodothalassium salexigens DSM 2132</name>
    <dbReference type="NCBI Taxonomy" id="1188247"/>
    <lineage>
        <taxon>Bacteria</taxon>
        <taxon>Pseudomonadati</taxon>
        <taxon>Pseudomonadota</taxon>
        <taxon>Alphaproteobacteria</taxon>
        <taxon>Rhodothalassiales</taxon>
        <taxon>Rhodothalassiaceae</taxon>
        <taxon>Rhodothalassium</taxon>
    </lineage>
</organism>
<keyword evidence="2" id="KW-0808">Transferase</keyword>
<gene>
    <name evidence="2" type="ORF">EV659_10581</name>
</gene>
<accession>A0A4R2PKB6</accession>
<evidence type="ECO:0000313" key="2">
    <source>
        <dbReference type="EMBL" id="TCP34455.1"/>
    </source>
</evidence>
<dbReference type="RefSeq" id="WP_132708389.1">
    <property type="nucleotide sequence ID" value="NZ_JACIGF010000005.1"/>
</dbReference>
<reference evidence="2 3" key="1">
    <citation type="submission" date="2019-03" db="EMBL/GenBank/DDBJ databases">
        <title>Genomic Encyclopedia of Type Strains, Phase IV (KMG-IV): sequencing the most valuable type-strain genomes for metagenomic binning, comparative biology and taxonomic classification.</title>
        <authorList>
            <person name="Goeker M."/>
        </authorList>
    </citation>
    <scope>NUCLEOTIDE SEQUENCE [LARGE SCALE GENOMIC DNA]</scope>
    <source>
        <strain evidence="2 3">DSM 2132</strain>
    </source>
</reference>
<name>A0A4R2PKB6_RHOSA</name>
<dbReference type="Proteomes" id="UP000295399">
    <property type="component" value="Unassembled WGS sequence"/>
</dbReference>
<proteinExistence type="predicted"/>
<comment type="caution">
    <text evidence="2">The sequence shown here is derived from an EMBL/GenBank/DDBJ whole genome shotgun (WGS) entry which is preliminary data.</text>
</comment>
<protein>
    <submittedName>
        <fullName evidence="2">Histidine phosphotransferase ChpT</fullName>
    </submittedName>
</protein>
<dbReference type="AlphaFoldDB" id="A0A4R2PKB6"/>
<dbReference type="InParanoid" id="A0A4R2PKB6"/>
<feature type="domain" description="Histidine phosphotransferase ChpT C-terminal" evidence="1">
    <location>
        <begin position="80"/>
        <end position="196"/>
    </location>
</feature>
<dbReference type="InterPro" id="IPR018762">
    <property type="entry name" value="ChpT_C"/>
</dbReference>
<dbReference type="Pfam" id="PF10090">
    <property type="entry name" value="HPTransfase"/>
    <property type="match status" value="1"/>
</dbReference>
<dbReference type="EMBL" id="SLXO01000005">
    <property type="protein sequence ID" value="TCP34455.1"/>
    <property type="molecule type" value="Genomic_DNA"/>
</dbReference>
<dbReference type="InterPro" id="IPR036890">
    <property type="entry name" value="HATPase_C_sf"/>
</dbReference>
<dbReference type="OrthoDB" id="9803702at2"/>